<accession>A0A1I6TEK7</accession>
<dbReference type="InterPro" id="IPR017853">
    <property type="entry name" value="GH"/>
</dbReference>
<evidence type="ECO:0000313" key="2">
    <source>
        <dbReference type="EMBL" id="SFS87548.1"/>
    </source>
</evidence>
<organism evidence="2 3">
    <name type="scientific">Sphingobacterium wenxiniae</name>
    <dbReference type="NCBI Taxonomy" id="683125"/>
    <lineage>
        <taxon>Bacteria</taxon>
        <taxon>Pseudomonadati</taxon>
        <taxon>Bacteroidota</taxon>
        <taxon>Sphingobacteriia</taxon>
        <taxon>Sphingobacteriales</taxon>
        <taxon>Sphingobacteriaceae</taxon>
        <taxon>Sphingobacterium</taxon>
    </lineage>
</organism>
<keyword evidence="3" id="KW-1185">Reference proteome</keyword>
<reference evidence="2 3" key="1">
    <citation type="submission" date="2016-10" db="EMBL/GenBank/DDBJ databases">
        <authorList>
            <person name="de Groot N.N."/>
        </authorList>
    </citation>
    <scope>NUCLEOTIDE SEQUENCE [LARGE SCALE GENOMIC DNA]</scope>
    <source>
        <strain evidence="2 3">DSM 22789</strain>
    </source>
</reference>
<dbReference type="AlphaFoldDB" id="A0A1I6TEK7"/>
<gene>
    <name evidence="2" type="ORF">SAMN05660206_10695</name>
</gene>
<dbReference type="Gene3D" id="3.20.20.300">
    <property type="entry name" value="Glycoside hydrolase, family 3, N-terminal domain"/>
    <property type="match status" value="1"/>
</dbReference>
<protein>
    <submittedName>
        <fullName evidence="2">Beta-glucosidase</fullName>
    </submittedName>
</protein>
<dbReference type="EMBL" id="FOZZ01000006">
    <property type="protein sequence ID" value="SFS87548.1"/>
    <property type="molecule type" value="Genomic_DNA"/>
</dbReference>
<keyword evidence="1" id="KW-0378">Hydrolase</keyword>
<dbReference type="STRING" id="683125.SAMN05660206_10695"/>
<dbReference type="SUPFAM" id="SSF51445">
    <property type="entry name" value="(Trans)glycosidases"/>
    <property type="match status" value="1"/>
</dbReference>
<dbReference type="GO" id="GO:0004553">
    <property type="term" value="F:hydrolase activity, hydrolyzing O-glycosyl compounds"/>
    <property type="evidence" value="ECO:0007669"/>
    <property type="project" value="InterPro"/>
</dbReference>
<proteinExistence type="predicted"/>
<dbReference type="RefSeq" id="WP_244525863.1">
    <property type="nucleotide sequence ID" value="NZ_FOZZ01000006.1"/>
</dbReference>
<name>A0A1I6TEK7_9SPHI</name>
<evidence type="ECO:0000256" key="1">
    <source>
        <dbReference type="ARBA" id="ARBA00022801"/>
    </source>
</evidence>
<dbReference type="GO" id="GO:0005975">
    <property type="term" value="P:carbohydrate metabolic process"/>
    <property type="evidence" value="ECO:0007669"/>
    <property type="project" value="InterPro"/>
</dbReference>
<sequence length="105" mass="12253">MPKPFYLSILGVALFVSTSYAQKIKDIYHDNWIDFNKNGVKDIYEDVNQPIEKRVEDLIAQMTPQEKANQTATLYGYGRILKANCQHRNGKTRFGYTDWQISMRC</sequence>
<dbReference type="Proteomes" id="UP000198785">
    <property type="component" value="Unassembled WGS sequence"/>
</dbReference>
<dbReference type="InterPro" id="IPR036962">
    <property type="entry name" value="Glyco_hydro_3_N_sf"/>
</dbReference>
<evidence type="ECO:0000313" key="3">
    <source>
        <dbReference type="Proteomes" id="UP000198785"/>
    </source>
</evidence>